<keyword evidence="1" id="KW-0472">Membrane</keyword>
<feature type="transmembrane region" description="Helical" evidence="1">
    <location>
        <begin position="256"/>
        <end position="274"/>
    </location>
</feature>
<evidence type="ECO:0000256" key="1">
    <source>
        <dbReference type="SAM" id="Phobius"/>
    </source>
</evidence>
<feature type="transmembrane region" description="Helical" evidence="1">
    <location>
        <begin position="196"/>
        <end position="218"/>
    </location>
</feature>
<feature type="transmembrane region" description="Helical" evidence="1">
    <location>
        <begin position="317"/>
        <end position="335"/>
    </location>
</feature>
<keyword evidence="1" id="KW-0812">Transmembrane</keyword>
<dbReference type="Pfam" id="PF01757">
    <property type="entry name" value="Acyl_transf_3"/>
    <property type="match status" value="1"/>
</dbReference>
<feature type="transmembrane region" description="Helical" evidence="1">
    <location>
        <begin position="84"/>
        <end position="104"/>
    </location>
</feature>
<name>A0AB36D6E8_9PSED</name>
<evidence type="ECO:0000259" key="2">
    <source>
        <dbReference type="Pfam" id="PF01757"/>
    </source>
</evidence>
<organism evidence="3 4">
    <name type="scientific">Pseudomonas mandelii</name>
    <dbReference type="NCBI Taxonomy" id="75612"/>
    <lineage>
        <taxon>Bacteria</taxon>
        <taxon>Pseudomonadati</taxon>
        <taxon>Pseudomonadota</taxon>
        <taxon>Gammaproteobacteria</taxon>
        <taxon>Pseudomonadales</taxon>
        <taxon>Pseudomonadaceae</taxon>
        <taxon>Pseudomonas</taxon>
    </lineage>
</organism>
<feature type="transmembrane region" description="Helical" evidence="1">
    <location>
        <begin position="41"/>
        <end position="64"/>
    </location>
</feature>
<dbReference type="GO" id="GO:0016747">
    <property type="term" value="F:acyltransferase activity, transferring groups other than amino-acyl groups"/>
    <property type="evidence" value="ECO:0007669"/>
    <property type="project" value="InterPro"/>
</dbReference>
<dbReference type="AlphaFoldDB" id="A0AB36D6E8"/>
<dbReference type="InterPro" id="IPR002656">
    <property type="entry name" value="Acyl_transf_3_dom"/>
</dbReference>
<keyword evidence="1" id="KW-1133">Transmembrane helix</keyword>
<gene>
    <name evidence="3" type="ORF">HBO26_27625</name>
</gene>
<accession>A0AB36D6E8</accession>
<keyword evidence="3" id="KW-0808">Transferase</keyword>
<keyword evidence="3" id="KW-0012">Acyltransferase</keyword>
<dbReference type="RefSeq" id="WP_102594012.1">
    <property type="nucleotide sequence ID" value="NZ_JAAQXV010000012.1"/>
</dbReference>
<dbReference type="PANTHER" id="PTHR23028:SF53">
    <property type="entry name" value="ACYL_TRANSF_3 DOMAIN-CONTAINING PROTEIN"/>
    <property type="match status" value="1"/>
</dbReference>
<feature type="transmembrane region" description="Helical" evidence="1">
    <location>
        <begin position="146"/>
        <end position="166"/>
    </location>
</feature>
<dbReference type="EMBL" id="JAAQXV010000012">
    <property type="protein sequence ID" value="NMZ83070.1"/>
    <property type="molecule type" value="Genomic_DNA"/>
</dbReference>
<feature type="transmembrane region" description="Helical" evidence="1">
    <location>
        <begin position="294"/>
        <end position="311"/>
    </location>
</feature>
<feature type="transmembrane region" description="Helical" evidence="1">
    <location>
        <begin position="173"/>
        <end position="190"/>
    </location>
</feature>
<evidence type="ECO:0000313" key="4">
    <source>
        <dbReference type="Proteomes" id="UP000548707"/>
    </source>
</evidence>
<feature type="domain" description="Acyltransferase 3" evidence="2">
    <location>
        <begin position="14"/>
        <end position="331"/>
    </location>
</feature>
<evidence type="ECO:0000313" key="3">
    <source>
        <dbReference type="EMBL" id="NMZ83070.1"/>
    </source>
</evidence>
<sequence>MSVFNSPTKLLTINNLDLIRLVAAFQVALKHALIHLEVDDYYIELVSVFPGVPIFFLLSGFLIYRSYANSGSMQTFFANRLLRIYPALVVCFVLSVVMLIWLGYLPLSTLITKDFVVWAVAQLTLFQFYNPDFLRGFGVGVVNGSLWTISLEMQFYFLTPLLFYVVRKSRSMWAVLMAFFVACQVLHPFVASDTLYYKLLMVSFFPWFCMFIFGAWMSTRDDLVKKIIDAPLWLFVVVYAVVDVICYWAGMRVVGNEINIISFLALSALVFKLAYTKPELSRKILGKNDISYGVYIYHMPIVNAFIFFGWIGTPYFVLAAMMATFLFAYLSWICIERPMLGLKKTTLRRFS</sequence>
<reference evidence="3 4" key="1">
    <citation type="journal article" date="2020" name="Front. Microbiol.">
        <title>Genetic Organization of the aprX-lipA2 Operon Affects the Proteolytic Potential of Pseudomonas Species in Milk.</title>
        <authorList>
            <person name="Maier C."/>
            <person name="Huptas C."/>
            <person name="von Neubeck M."/>
            <person name="Scherer S."/>
            <person name="Wenning M."/>
            <person name="Lucking G."/>
        </authorList>
    </citation>
    <scope>NUCLEOTIDE SEQUENCE [LARGE SCALE GENOMIC DNA]</scope>
    <source>
        <strain evidence="3 4">WS 5114</strain>
    </source>
</reference>
<dbReference type="InterPro" id="IPR050879">
    <property type="entry name" value="Acyltransferase_3"/>
</dbReference>
<dbReference type="GO" id="GO:0016020">
    <property type="term" value="C:membrane"/>
    <property type="evidence" value="ECO:0007669"/>
    <property type="project" value="TreeGrafter"/>
</dbReference>
<proteinExistence type="predicted"/>
<comment type="caution">
    <text evidence="3">The sequence shown here is derived from an EMBL/GenBank/DDBJ whole genome shotgun (WGS) entry which is preliminary data.</text>
</comment>
<protein>
    <submittedName>
        <fullName evidence="3">Acyltransferase</fullName>
    </submittedName>
</protein>
<dbReference type="Proteomes" id="UP000548707">
    <property type="component" value="Unassembled WGS sequence"/>
</dbReference>
<feature type="transmembrane region" description="Helical" evidence="1">
    <location>
        <begin position="230"/>
        <end position="250"/>
    </location>
</feature>
<dbReference type="PANTHER" id="PTHR23028">
    <property type="entry name" value="ACETYLTRANSFERASE"/>
    <property type="match status" value="1"/>
</dbReference>
<dbReference type="GO" id="GO:0000271">
    <property type="term" value="P:polysaccharide biosynthetic process"/>
    <property type="evidence" value="ECO:0007669"/>
    <property type="project" value="TreeGrafter"/>
</dbReference>